<comment type="similarity">
    <text evidence="1">Belongs to the class-I pyridine nucleotide-disulfide oxidoreductase family.</text>
</comment>
<keyword evidence="6" id="KW-0560">Oxidoreductase</keyword>
<evidence type="ECO:0000259" key="4">
    <source>
        <dbReference type="Pfam" id="PF02852"/>
    </source>
</evidence>
<dbReference type="PANTHER" id="PTHR43014">
    <property type="entry name" value="MERCURIC REDUCTASE"/>
    <property type="match status" value="1"/>
</dbReference>
<dbReference type="Pfam" id="PF02852">
    <property type="entry name" value="Pyr_redox_dim"/>
    <property type="match status" value="1"/>
</dbReference>
<dbReference type="AlphaFoldDB" id="A0A3B0WAP4"/>
<dbReference type="EC" id="1.8.1.4" evidence="6"/>
<keyword evidence="2" id="KW-0285">Flavoprotein</keyword>
<dbReference type="Pfam" id="PF07992">
    <property type="entry name" value="Pyr_redox_2"/>
    <property type="match status" value="1"/>
</dbReference>
<dbReference type="Gene3D" id="3.50.50.60">
    <property type="entry name" value="FAD/NAD(P)-binding domain"/>
    <property type="match status" value="2"/>
</dbReference>
<dbReference type="InterPro" id="IPR036188">
    <property type="entry name" value="FAD/NAD-bd_sf"/>
</dbReference>
<dbReference type="PIRSF" id="PIRSF000350">
    <property type="entry name" value="Mercury_reductase_MerA"/>
    <property type="match status" value="1"/>
</dbReference>
<name>A0A3B0WAP4_9ZZZZ</name>
<reference evidence="6" key="1">
    <citation type="submission" date="2018-06" db="EMBL/GenBank/DDBJ databases">
        <authorList>
            <person name="Zhirakovskaya E."/>
        </authorList>
    </citation>
    <scope>NUCLEOTIDE SEQUENCE</scope>
</reference>
<dbReference type="GO" id="GO:0003955">
    <property type="term" value="F:NAD(P)H dehydrogenase (quinone) activity"/>
    <property type="evidence" value="ECO:0007669"/>
    <property type="project" value="TreeGrafter"/>
</dbReference>
<feature type="domain" description="Pyridine nucleotide-disulphide oxidoreductase dimerisation" evidence="4">
    <location>
        <begin position="341"/>
        <end position="444"/>
    </location>
</feature>
<evidence type="ECO:0000256" key="1">
    <source>
        <dbReference type="ARBA" id="ARBA00007532"/>
    </source>
</evidence>
<dbReference type="EMBL" id="UOFE01000031">
    <property type="protein sequence ID" value="VAW53025.1"/>
    <property type="molecule type" value="Genomic_DNA"/>
</dbReference>
<sequence length="464" mass="50345">MTREVDVVILGAGSAGLFAMSQVKRETDNYVLINGGELGTTCARVGCMPSKVLIQVAEDFHRKSIFNREGIDGGETLSVDVPASMEHVQDLRDVFVDKTLGVTDEMDESHLIDGYAKFVSNDTVEVNGEQIKAKSIIIATGSTPIVPEPWQAFGDDIVTTDEFFELEDLPASMAVIGLGSIGLEMGQSLNRLGVKVAAVDQLKTIAKLEDEAINQLAITVLSRELPLWLGQAAMLEKVEGGIQVTAGENQVVVEKVLASLGREPNLDKLNLGATDIVLDEQGMPQFDPLTMQVGDLPIYIAGDVNADRPLLHEAGHEGRVAGYNAVRQSAEKFKRKVRLGITFCDPNIATVGAQISELDMDKIAIGEIQFAPVGRALIIGKNRGLLKLYVQKSDGLLLGASMCCVHAEHLAHLIAWSIQNGMTVFDMLKMPFYHPVIEEALQAALYSVLSKLDIQQDLVELERV</sequence>
<evidence type="ECO:0000259" key="5">
    <source>
        <dbReference type="Pfam" id="PF07992"/>
    </source>
</evidence>
<organism evidence="6">
    <name type="scientific">hydrothermal vent metagenome</name>
    <dbReference type="NCBI Taxonomy" id="652676"/>
    <lineage>
        <taxon>unclassified sequences</taxon>
        <taxon>metagenomes</taxon>
        <taxon>ecological metagenomes</taxon>
    </lineage>
</organism>
<dbReference type="InterPro" id="IPR001100">
    <property type="entry name" value="Pyr_nuc-diS_OxRdtase"/>
</dbReference>
<evidence type="ECO:0000256" key="2">
    <source>
        <dbReference type="ARBA" id="ARBA00022630"/>
    </source>
</evidence>
<keyword evidence="3" id="KW-0274">FAD</keyword>
<dbReference type="PANTHER" id="PTHR43014:SF4">
    <property type="entry name" value="PYRIDINE NUCLEOTIDE-DISULFIDE OXIDOREDUCTASE RCLA-RELATED"/>
    <property type="match status" value="1"/>
</dbReference>
<dbReference type="InterPro" id="IPR004099">
    <property type="entry name" value="Pyr_nucl-diS_OxRdtase_dimer"/>
</dbReference>
<dbReference type="SUPFAM" id="SSF55424">
    <property type="entry name" value="FAD/NAD-linked reductases, dimerisation (C-terminal) domain"/>
    <property type="match status" value="1"/>
</dbReference>
<protein>
    <submittedName>
        <fullName evidence="6">Dihydrolipoamide dehydrogenase</fullName>
        <ecNumber evidence="6">1.8.1.4</ecNumber>
    </submittedName>
</protein>
<gene>
    <name evidence="6" type="ORF">MNBD_GAMMA05-1937</name>
</gene>
<dbReference type="InterPro" id="IPR023753">
    <property type="entry name" value="FAD/NAD-binding_dom"/>
</dbReference>
<dbReference type="SUPFAM" id="SSF51905">
    <property type="entry name" value="FAD/NAD(P)-binding domain"/>
    <property type="match status" value="2"/>
</dbReference>
<dbReference type="GO" id="GO:0004148">
    <property type="term" value="F:dihydrolipoyl dehydrogenase (NADH) activity"/>
    <property type="evidence" value="ECO:0007669"/>
    <property type="project" value="UniProtKB-EC"/>
</dbReference>
<evidence type="ECO:0000256" key="3">
    <source>
        <dbReference type="ARBA" id="ARBA00022827"/>
    </source>
</evidence>
<accession>A0A3B0WAP4</accession>
<dbReference type="PRINTS" id="PR00411">
    <property type="entry name" value="PNDRDTASEI"/>
</dbReference>
<evidence type="ECO:0000313" key="6">
    <source>
        <dbReference type="EMBL" id="VAW53025.1"/>
    </source>
</evidence>
<dbReference type="NCBIfam" id="NF004939">
    <property type="entry name" value="PRK06292.1-1"/>
    <property type="match status" value="1"/>
</dbReference>
<dbReference type="GO" id="GO:0050660">
    <property type="term" value="F:flavin adenine dinucleotide binding"/>
    <property type="evidence" value="ECO:0007669"/>
    <property type="project" value="TreeGrafter"/>
</dbReference>
<dbReference type="PRINTS" id="PR00368">
    <property type="entry name" value="FADPNR"/>
</dbReference>
<dbReference type="Gene3D" id="3.30.390.30">
    <property type="match status" value="1"/>
</dbReference>
<proteinExistence type="inferred from homology"/>
<feature type="domain" description="FAD/NAD(P)-binding" evidence="5">
    <location>
        <begin position="6"/>
        <end position="316"/>
    </location>
</feature>
<dbReference type="InterPro" id="IPR016156">
    <property type="entry name" value="FAD/NAD-linked_Rdtase_dimer_sf"/>
</dbReference>